<feature type="transmembrane region" description="Helical" evidence="1">
    <location>
        <begin position="79"/>
        <end position="97"/>
    </location>
</feature>
<feature type="transmembrane region" description="Helical" evidence="1">
    <location>
        <begin position="126"/>
        <end position="151"/>
    </location>
</feature>
<protein>
    <recommendedName>
        <fullName evidence="4">Sap, sulfolipid-1-addressing protein</fullName>
    </recommendedName>
</protein>
<organism evidence="2 3">
    <name type="scientific">Kibdelosporangium banguiense</name>
    <dbReference type="NCBI Taxonomy" id="1365924"/>
    <lineage>
        <taxon>Bacteria</taxon>
        <taxon>Bacillati</taxon>
        <taxon>Actinomycetota</taxon>
        <taxon>Actinomycetes</taxon>
        <taxon>Pseudonocardiales</taxon>
        <taxon>Pseudonocardiaceae</taxon>
        <taxon>Kibdelosporangium</taxon>
    </lineage>
</organism>
<dbReference type="Pfam" id="PF11139">
    <property type="entry name" value="SfLAP"/>
    <property type="match status" value="1"/>
</dbReference>
<keyword evidence="1" id="KW-1133">Transmembrane helix</keyword>
<feature type="transmembrane region" description="Helical" evidence="1">
    <location>
        <begin position="6"/>
        <end position="31"/>
    </location>
</feature>
<reference evidence="2 3" key="1">
    <citation type="submission" date="2021-03" db="EMBL/GenBank/DDBJ databases">
        <title>Sequencing the genomes of 1000 actinobacteria strains.</title>
        <authorList>
            <person name="Klenk H.-P."/>
        </authorList>
    </citation>
    <scope>NUCLEOTIDE SEQUENCE [LARGE SCALE GENOMIC DNA]</scope>
    <source>
        <strain evidence="2 3">DSM 46670</strain>
    </source>
</reference>
<sequence>MSVGLALSLAGLALLDSTSIGTLFIPIWLLLTPGRVRVARILLYLAAIAVFYFGIGLLIALGAGSVIGAVGDALRSTPALWVQLVIGVGLFILSFRFDPKRRKNNGGGAIHRWRDRATAEDTSVRWLIGLALLAGLTEIATMVPYLAAIGILTTSNLSALVVFGLLAGYCVVMILPAGFLLAGRVAARSLVEPLLQRLNTWIMKNGANATSWILGIAGFLIARDAAARLFFPQMLGQ</sequence>
<keyword evidence="3" id="KW-1185">Reference proteome</keyword>
<evidence type="ECO:0000256" key="1">
    <source>
        <dbReference type="SAM" id="Phobius"/>
    </source>
</evidence>
<keyword evidence="1" id="KW-0472">Membrane</keyword>
<evidence type="ECO:0000313" key="3">
    <source>
        <dbReference type="Proteomes" id="UP001519332"/>
    </source>
</evidence>
<accession>A0ABN3HG46</accession>
<keyword evidence="1" id="KW-0812">Transmembrane</keyword>
<dbReference type="InterPro" id="IPR021315">
    <property type="entry name" value="Gap/Sap"/>
</dbReference>
<dbReference type="EMBL" id="JAGINW010000001">
    <property type="protein sequence ID" value="MBP2323579.1"/>
    <property type="molecule type" value="Genomic_DNA"/>
</dbReference>
<feature type="transmembrane region" description="Helical" evidence="1">
    <location>
        <begin position="157"/>
        <end position="181"/>
    </location>
</feature>
<proteinExistence type="predicted"/>
<evidence type="ECO:0008006" key="4">
    <source>
        <dbReference type="Google" id="ProtNLM"/>
    </source>
</evidence>
<feature type="transmembrane region" description="Helical" evidence="1">
    <location>
        <begin position="202"/>
        <end position="222"/>
    </location>
</feature>
<feature type="transmembrane region" description="Helical" evidence="1">
    <location>
        <begin position="43"/>
        <end position="67"/>
    </location>
</feature>
<dbReference type="Proteomes" id="UP001519332">
    <property type="component" value="Unassembled WGS sequence"/>
</dbReference>
<name>A0ABN3HG46_9PSEU</name>
<evidence type="ECO:0000313" key="2">
    <source>
        <dbReference type="EMBL" id="MBP2323579.1"/>
    </source>
</evidence>
<dbReference type="RefSeq" id="WP_209640187.1">
    <property type="nucleotide sequence ID" value="NZ_JAGINW010000001.1"/>
</dbReference>
<comment type="caution">
    <text evidence="2">The sequence shown here is derived from an EMBL/GenBank/DDBJ whole genome shotgun (WGS) entry which is preliminary data.</text>
</comment>
<gene>
    <name evidence="2" type="ORF">JOF56_003964</name>
</gene>